<sequence>LVVWLCLELLLHPSYAKNAVGLYVSLTDYSNPSDKTYRGLKCDYSLLNWLDFCDPQFTITINGRWGPELFKTIVSHVTPTYENTRQIRSVYLSRGELASLPEELDFTIEVNDIDANGKILIDEFYYKFFVNSTMDQKVRLGENIKITLNFKLYCLKGFYGSRCEVQCVPDLPYWECDPETGARVCLLQCNHGNCVASESGKPICECFEGYFGQLCDVNRTSAAIVGDRNDIAIVIEATLIPLSLLGGTAILIFVFCHRRRAKQRKSQLLDIPLSVSNDNYTDPDNCQRSPISFNTLEKNEDTIRGRVFRPIGASQRNKFPPTPTECETLDNMEDNSIYEDPDNDVYLEPSMTSEYSQLPLPPLPRS</sequence>
<dbReference type="Proteomes" id="UP000321570">
    <property type="component" value="Unassembled WGS sequence"/>
</dbReference>
<keyword evidence="1" id="KW-1015">Disulfide bond</keyword>
<dbReference type="PROSITE" id="PS00022">
    <property type="entry name" value="EGF_1"/>
    <property type="match status" value="1"/>
</dbReference>
<feature type="compositionally biased region" description="Acidic residues" evidence="2">
    <location>
        <begin position="327"/>
        <end position="345"/>
    </location>
</feature>
<feature type="domain" description="EGF-like" evidence="5">
    <location>
        <begin position="181"/>
        <end position="216"/>
    </location>
</feature>
<keyword evidence="3" id="KW-1133">Transmembrane helix</keyword>
<dbReference type="EMBL" id="CABIJS010000088">
    <property type="protein sequence ID" value="VUZ42299.1"/>
    <property type="molecule type" value="Genomic_DNA"/>
</dbReference>
<feature type="transmembrane region" description="Helical" evidence="3">
    <location>
        <begin position="231"/>
        <end position="256"/>
    </location>
</feature>
<evidence type="ECO:0000256" key="4">
    <source>
        <dbReference type="SAM" id="SignalP"/>
    </source>
</evidence>
<comment type="caution">
    <text evidence="1">Lacks conserved residue(s) required for the propagation of feature annotation.</text>
</comment>
<accession>A0A564Y5R2</accession>
<evidence type="ECO:0000256" key="3">
    <source>
        <dbReference type="SAM" id="Phobius"/>
    </source>
</evidence>
<keyword evidence="4" id="KW-0732">Signal</keyword>
<evidence type="ECO:0000256" key="2">
    <source>
        <dbReference type="SAM" id="MobiDB-lite"/>
    </source>
</evidence>
<evidence type="ECO:0000259" key="5">
    <source>
        <dbReference type="PROSITE" id="PS50026"/>
    </source>
</evidence>
<feature type="chain" id="PRO_5021854799" description="EGF-like domain-containing protein" evidence="4">
    <location>
        <begin position="17"/>
        <end position="366"/>
    </location>
</feature>
<dbReference type="AlphaFoldDB" id="A0A564Y5R2"/>
<evidence type="ECO:0000313" key="7">
    <source>
        <dbReference type="Proteomes" id="UP000321570"/>
    </source>
</evidence>
<dbReference type="PROSITE" id="PS01186">
    <property type="entry name" value="EGF_2"/>
    <property type="match status" value="1"/>
</dbReference>
<feature type="region of interest" description="Disordered" evidence="2">
    <location>
        <begin position="312"/>
        <end position="366"/>
    </location>
</feature>
<proteinExistence type="predicted"/>
<keyword evidence="3" id="KW-0812">Transmembrane</keyword>
<evidence type="ECO:0000256" key="1">
    <source>
        <dbReference type="PROSITE-ProRule" id="PRU00076"/>
    </source>
</evidence>
<protein>
    <recommendedName>
        <fullName evidence="5">EGF-like domain-containing protein</fullName>
    </recommendedName>
</protein>
<feature type="disulfide bond" evidence="1">
    <location>
        <begin position="206"/>
        <end position="215"/>
    </location>
</feature>
<organism evidence="6 7">
    <name type="scientific">Hymenolepis diminuta</name>
    <name type="common">Rat tapeworm</name>
    <dbReference type="NCBI Taxonomy" id="6216"/>
    <lineage>
        <taxon>Eukaryota</taxon>
        <taxon>Metazoa</taxon>
        <taxon>Spiralia</taxon>
        <taxon>Lophotrochozoa</taxon>
        <taxon>Platyhelminthes</taxon>
        <taxon>Cestoda</taxon>
        <taxon>Eucestoda</taxon>
        <taxon>Cyclophyllidea</taxon>
        <taxon>Hymenolepididae</taxon>
        <taxon>Hymenolepis</taxon>
    </lineage>
</organism>
<evidence type="ECO:0000313" key="6">
    <source>
        <dbReference type="EMBL" id="VUZ42299.1"/>
    </source>
</evidence>
<name>A0A564Y5R2_HYMDI</name>
<dbReference type="InterPro" id="IPR000742">
    <property type="entry name" value="EGF"/>
</dbReference>
<keyword evidence="1" id="KW-0245">EGF-like domain</keyword>
<reference evidence="6 7" key="1">
    <citation type="submission" date="2019-07" db="EMBL/GenBank/DDBJ databases">
        <authorList>
            <person name="Jastrzebski P J."/>
            <person name="Paukszto L."/>
            <person name="Jastrzebski P J."/>
        </authorList>
    </citation>
    <scope>NUCLEOTIDE SEQUENCE [LARGE SCALE GENOMIC DNA]</scope>
    <source>
        <strain evidence="6 7">WMS-il1</strain>
    </source>
</reference>
<keyword evidence="3" id="KW-0472">Membrane</keyword>
<dbReference type="PROSITE" id="PS50026">
    <property type="entry name" value="EGF_3"/>
    <property type="match status" value="1"/>
</dbReference>
<gene>
    <name evidence="6" type="ORF">WMSIL1_LOCUS2891</name>
</gene>
<keyword evidence="7" id="KW-1185">Reference proteome</keyword>
<feature type="signal peptide" evidence="4">
    <location>
        <begin position="1"/>
        <end position="16"/>
    </location>
</feature>
<feature type="non-terminal residue" evidence="6">
    <location>
        <position position="1"/>
    </location>
</feature>
<dbReference type="Gene3D" id="2.10.25.10">
    <property type="entry name" value="Laminin"/>
    <property type="match status" value="1"/>
</dbReference>